<protein>
    <recommendedName>
        <fullName evidence="1">UPF0637 protein SAMEA4384403_01719</fullName>
    </recommendedName>
</protein>
<name>A0A239ZNB5_9STAP</name>
<dbReference type="AlphaFoldDB" id="A0A239ZNB5"/>
<dbReference type="Proteomes" id="UP000242084">
    <property type="component" value="Chromosome 1"/>
</dbReference>
<sequence>MTKYTFKQKDFKVFSVEGLDNRMKAIEERVRPQLNALGERYSKYLTEATGDKFYFHVAKHARRTVNPPKDTWVAFATNQRGYKMLPHFQIGLFESQLFVMFGVMHENQDKGNMAQFLNKNINLLESLPQDYSLCFDHYKIDKSPINSLNTDDLKHHIKRLKEVKKAEFFVARTLDPKSDILKTDKAFTDFLNETFDEMVKFYS</sequence>
<dbReference type="PIRSF" id="PIRSF021332">
    <property type="entry name" value="DUF1054"/>
    <property type="match status" value="1"/>
</dbReference>
<dbReference type="OrthoDB" id="9812818at2"/>
<organism evidence="2 3">
    <name type="scientific">Mammaliicoccus stepanovicii</name>
    <dbReference type="NCBI Taxonomy" id="643214"/>
    <lineage>
        <taxon>Bacteria</taxon>
        <taxon>Bacillati</taxon>
        <taxon>Bacillota</taxon>
        <taxon>Bacilli</taxon>
        <taxon>Bacillales</taxon>
        <taxon>Staphylococcaceae</taxon>
        <taxon>Mammaliicoccus</taxon>
    </lineage>
</organism>
<dbReference type="RefSeq" id="WP_095088636.1">
    <property type="nucleotide sequence ID" value="NZ_BMDM01000004.1"/>
</dbReference>
<reference evidence="2 3" key="1">
    <citation type="submission" date="2017-06" db="EMBL/GenBank/DDBJ databases">
        <authorList>
            <consortium name="Pathogen Informatics"/>
        </authorList>
    </citation>
    <scope>NUCLEOTIDE SEQUENCE [LARGE SCALE GENOMIC DNA]</scope>
    <source>
        <strain evidence="2 3">NCTC13839</strain>
    </source>
</reference>
<dbReference type="KEGG" id="sste:SAMEA4384403_1719"/>
<dbReference type="Pfam" id="PF06335">
    <property type="entry name" value="DUF1054"/>
    <property type="match status" value="1"/>
</dbReference>
<evidence type="ECO:0000256" key="1">
    <source>
        <dbReference type="HAMAP-Rule" id="MF_01851"/>
    </source>
</evidence>
<dbReference type="Gene3D" id="3.30.930.20">
    <property type="entry name" value="Protein of unknown function DUF1054"/>
    <property type="match status" value="1"/>
</dbReference>
<comment type="similarity">
    <text evidence="1">Belongs to the UPF0637 family.</text>
</comment>
<dbReference type="InterPro" id="IPR053707">
    <property type="entry name" value="UPF0637_domain_sf"/>
</dbReference>
<keyword evidence="3" id="KW-1185">Reference proteome</keyword>
<dbReference type="InterPro" id="IPR009403">
    <property type="entry name" value="UPF0637"/>
</dbReference>
<proteinExistence type="inferred from homology"/>
<evidence type="ECO:0000313" key="2">
    <source>
        <dbReference type="EMBL" id="SNV72517.1"/>
    </source>
</evidence>
<accession>A0A239ZNB5</accession>
<dbReference type="HAMAP" id="MF_01851">
    <property type="entry name" value="UPF0637"/>
    <property type="match status" value="1"/>
</dbReference>
<dbReference type="SUPFAM" id="SSF142913">
    <property type="entry name" value="YktB/PF0168-like"/>
    <property type="match status" value="1"/>
</dbReference>
<dbReference type="EMBL" id="LT906462">
    <property type="protein sequence ID" value="SNV72517.1"/>
    <property type="molecule type" value="Genomic_DNA"/>
</dbReference>
<evidence type="ECO:0000313" key="3">
    <source>
        <dbReference type="Proteomes" id="UP000242084"/>
    </source>
</evidence>
<gene>
    <name evidence="2" type="ORF">SAMEA4384403_01719</name>
</gene>